<evidence type="ECO:0000256" key="1">
    <source>
        <dbReference type="SAM" id="MobiDB-lite"/>
    </source>
</evidence>
<protein>
    <submittedName>
        <fullName evidence="2">Uncharacterized protein</fullName>
    </submittedName>
</protein>
<comment type="caution">
    <text evidence="2">The sequence shown here is derived from an EMBL/GenBank/DDBJ whole genome shotgun (WGS) entry which is preliminary data.</text>
</comment>
<evidence type="ECO:0000313" key="2">
    <source>
        <dbReference type="EMBL" id="MEN2790658.1"/>
    </source>
</evidence>
<dbReference type="Proteomes" id="UP001419910">
    <property type="component" value="Unassembled WGS sequence"/>
</dbReference>
<evidence type="ECO:0000313" key="3">
    <source>
        <dbReference type="Proteomes" id="UP001419910"/>
    </source>
</evidence>
<keyword evidence="3" id="KW-1185">Reference proteome</keyword>
<feature type="region of interest" description="Disordered" evidence="1">
    <location>
        <begin position="17"/>
        <end position="72"/>
    </location>
</feature>
<feature type="compositionally biased region" description="Polar residues" evidence="1">
    <location>
        <begin position="26"/>
        <end position="38"/>
    </location>
</feature>
<proteinExistence type="predicted"/>
<reference evidence="2 3" key="1">
    <citation type="submission" date="2024-05" db="EMBL/GenBank/DDBJ databases">
        <authorList>
            <person name="Liu Q."/>
            <person name="Xin Y.-H."/>
        </authorList>
    </citation>
    <scope>NUCLEOTIDE SEQUENCE [LARGE SCALE GENOMIC DNA]</scope>
    <source>
        <strain evidence="2 3">CGMCC 1.10181</strain>
    </source>
</reference>
<dbReference type="EMBL" id="JBDIME010000011">
    <property type="protein sequence ID" value="MEN2790658.1"/>
    <property type="molecule type" value="Genomic_DNA"/>
</dbReference>
<organism evidence="2 3">
    <name type="scientific">Sphingomonas oligophenolica</name>
    <dbReference type="NCBI Taxonomy" id="301154"/>
    <lineage>
        <taxon>Bacteria</taxon>
        <taxon>Pseudomonadati</taxon>
        <taxon>Pseudomonadota</taxon>
        <taxon>Alphaproteobacteria</taxon>
        <taxon>Sphingomonadales</taxon>
        <taxon>Sphingomonadaceae</taxon>
        <taxon>Sphingomonas</taxon>
    </lineage>
</organism>
<gene>
    <name evidence="2" type="ORF">ABC974_13545</name>
</gene>
<sequence length="72" mass="7093">MIAALLFVLAGGYAASLKSGGDEPDNPQSGVFTKTPGSSKHLPGSGPISSLTGSPRSLPPHVPAPDALVAKA</sequence>
<dbReference type="RefSeq" id="WP_343889979.1">
    <property type="nucleotide sequence ID" value="NZ_BAAAEH010000028.1"/>
</dbReference>
<accession>A0ABU9Y4B7</accession>
<name>A0ABU9Y4B7_9SPHN</name>